<dbReference type="SMART" id="SM00448">
    <property type="entry name" value="REC"/>
    <property type="match status" value="1"/>
</dbReference>
<dbReference type="PANTHER" id="PTHR43214">
    <property type="entry name" value="TWO-COMPONENT RESPONSE REGULATOR"/>
    <property type="match status" value="1"/>
</dbReference>
<dbReference type="Proteomes" id="UP000805614">
    <property type="component" value="Unassembled WGS sequence"/>
</dbReference>
<evidence type="ECO:0000259" key="7">
    <source>
        <dbReference type="PROSITE" id="PS50110"/>
    </source>
</evidence>
<name>A0ABR7LI96_9ACTN</name>
<feature type="domain" description="HTH luxR-type" evidence="6">
    <location>
        <begin position="147"/>
        <end position="212"/>
    </location>
</feature>
<evidence type="ECO:0000256" key="1">
    <source>
        <dbReference type="ARBA" id="ARBA00022553"/>
    </source>
</evidence>
<dbReference type="EMBL" id="JABVEC010000001">
    <property type="protein sequence ID" value="MBC6464324.1"/>
    <property type="molecule type" value="Genomic_DNA"/>
</dbReference>
<dbReference type="PROSITE" id="PS50043">
    <property type="entry name" value="HTH_LUXR_2"/>
    <property type="match status" value="1"/>
</dbReference>
<dbReference type="PROSITE" id="PS00622">
    <property type="entry name" value="HTH_LUXR_1"/>
    <property type="match status" value="1"/>
</dbReference>
<accession>A0ABR7LI96</accession>
<dbReference type="InterPro" id="IPR011006">
    <property type="entry name" value="CheY-like_superfamily"/>
</dbReference>
<dbReference type="SMART" id="SM00421">
    <property type="entry name" value="HTH_LUXR"/>
    <property type="match status" value="1"/>
</dbReference>
<dbReference type="CDD" id="cd17535">
    <property type="entry name" value="REC_NarL-like"/>
    <property type="match status" value="1"/>
</dbReference>
<gene>
    <name evidence="8" type="ORF">HKK74_02235</name>
</gene>
<protein>
    <submittedName>
        <fullName evidence="8">Response regulator transcription factor</fullName>
    </submittedName>
</protein>
<keyword evidence="2" id="KW-0805">Transcription regulation</keyword>
<dbReference type="InterPro" id="IPR039420">
    <property type="entry name" value="WalR-like"/>
</dbReference>
<dbReference type="InterPro" id="IPR016032">
    <property type="entry name" value="Sig_transdc_resp-reg_C-effctor"/>
</dbReference>
<dbReference type="InterPro" id="IPR001789">
    <property type="entry name" value="Sig_transdc_resp-reg_receiver"/>
</dbReference>
<sequence length="214" mass="22960">MVVDDNPVVRSGLTALLEASGDMDVVAEAGDGRNAVERAWQVMPDVVLLDVRMPRVDGVSAAEALSKISRVIMLTHVDEPAVVLSAIRNGAVGYLVHDAFTVDELLTAIRETVHNRAHPLSPAAVSALINEAKSGRAAAPPPRETPADRTRFGLSAREAEVMDLVTRGHTNRDIAVRLFLTEKTVKNHLNRIYAKLGVPNRASAIATWLGVLPG</sequence>
<evidence type="ECO:0000256" key="3">
    <source>
        <dbReference type="ARBA" id="ARBA00023125"/>
    </source>
</evidence>
<reference evidence="8 9" key="1">
    <citation type="submission" date="2020-06" db="EMBL/GenBank/DDBJ databases">
        <title>Actinomadura xiongansis sp. nov., isolated from soil of Baiyangdian.</title>
        <authorList>
            <person name="Zhang X."/>
        </authorList>
    </citation>
    <scope>NUCLEOTIDE SEQUENCE [LARGE SCALE GENOMIC DNA]</scope>
    <source>
        <strain evidence="8 9">HBUM206468</strain>
    </source>
</reference>
<evidence type="ECO:0000256" key="4">
    <source>
        <dbReference type="ARBA" id="ARBA00023163"/>
    </source>
</evidence>
<evidence type="ECO:0000256" key="2">
    <source>
        <dbReference type="ARBA" id="ARBA00023015"/>
    </source>
</evidence>
<keyword evidence="1 5" id="KW-0597">Phosphoprotein</keyword>
<evidence type="ECO:0000313" key="9">
    <source>
        <dbReference type="Proteomes" id="UP000805614"/>
    </source>
</evidence>
<dbReference type="SUPFAM" id="SSF52172">
    <property type="entry name" value="CheY-like"/>
    <property type="match status" value="1"/>
</dbReference>
<keyword evidence="4" id="KW-0804">Transcription</keyword>
<dbReference type="PANTHER" id="PTHR43214:SF24">
    <property type="entry name" value="TRANSCRIPTIONAL REGULATORY PROTEIN NARL-RELATED"/>
    <property type="match status" value="1"/>
</dbReference>
<dbReference type="PRINTS" id="PR00038">
    <property type="entry name" value="HTHLUXR"/>
</dbReference>
<dbReference type="SUPFAM" id="SSF46894">
    <property type="entry name" value="C-terminal effector domain of the bipartite response regulators"/>
    <property type="match status" value="1"/>
</dbReference>
<organism evidence="8 9">
    <name type="scientific">Actinomadura alba</name>
    <dbReference type="NCBI Taxonomy" id="406431"/>
    <lineage>
        <taxon>Bacteria</taxon>
        <taxon>Bacillati</taxon>
        <taxon>Actinomycetota</taxon>
        <taxon>Actinomycetes</taxon>
        <taxon>Streptosporangiales</taxon>
        <taxon>Thermomonosporaceae</taxon>
        <taxon>Actinomadura</taxon>
    </lineage>
</organism>
<dbReference type="Pfam" id="PF00196">
    <property type="entry name" value="GerE"/>
    <property type="match status" value="1"/>
</dbReference>
<dbReference type="InterPro" id="IPR000792">
    <property type="entry name" value="Tscrpt_reg_LuxR_C"/>
</dbReference>
<feature type="domain" description="Response regulatory" evidence="7">
    <location>
        <begin position="1"/>
        <end position="112"/>
    </location>
</feature>
<dbReference type="PROSITE" id="PS50110">
    <property type="entry name" value="RESPONSE_REGULATORY"/>
    <property type="match status" value="1"/>
</dbReference>
<evidence type="ECO:0000313" key="8">
    <source>
        <dbReference type="EMBL" id="MBC6464324.1"/>
    </source>
</evidence>
<dbReference type="CDD" id="cd06170">
    <property type="entry name" value="LuxR_C_like"/>
    <property type="match status" value="1"/>
</dbReference>
<evidence type="ECO:0000259" key="6">
    <source>
        <dbReference type="PROSITE" id="PS50043"/>
    </source>
</evidence>
<keyword evidence="3" id="KW-0238">DNA-binding</keyword>
<feature type="modified residue" description="4-aspartylphosphate" evidence="5">
    <location>
        <position position="50"/>
    </location>
</feature>
<dbReference type="Gene3D" id="3.40.50.2300">
    <property type="match status" value="1"/>
</dbReference>
<evidence type="ECO:0000256" key="5">
    <source>
        <dbReference type="PROSITE-ProRule" id="PRU00169"/>
    </source>
</evidence>
<dbReference type="Pfam" id="PF00072">
    <property type="entry name" value="Response_reg"/>
    <property type="match status" value="1"/>
</dbReference>
<comment type="caution">
    <text evidence="8">The sequence shown here is derived from an EMBL/GenBank/DDBJ whole genome shotgun (WGS) entry which is preliminary data.</text>
</comment>
<dbReference type="InterPro" id="IPR058245">
    <property type="entry name" value="NreC/VraR/RcsB-like_REC"/>
</dbReference>
<proteinExistence type="predicted"/>
<keyword evidence="9" id="KW-1185">Reference proteome</keyword>